<gene>
    <name evidence="1" type="ORF">L484_008443</name>
</gene>
<dbReference type="STRING" id="981085.W9S3F2"/>
<proteinExistence type="predicted"/>
<keyword evidence="2" id="KW-1185">Reference proteome</keyword>
<evidence type="ECO:0000313" key="1">
    <source>
        <dbReference type="EMBL" id="EXC24672.1"/>
    </source>
</evidence>
<organism evidence="1 2">
    <name type="scientific">Morus notabilis</name>
    <dbReference type="NCBI Taxonomy" id="981085"/>
    <lineage>
        <taxon>Eukaryota</taxon>
        <taxon>Viridiplantae</taxon>
        <taxon>Streptophyta</taxon>
        <taxon>Embryophyta</taxon>
        <taxon>Tracheophyta</taxon>
        <taxon>Spermatophyta</taxon>
        <taxon>Magnoliopsida</taxon>
        <taxon>eudicotyledons</taxon>
        <taxon>Gunneridae</taxon>
        <taxon>Pentapetalae</taxon>
        <taxon>rosids</taxon>
        <taxon>fabids</taxon>
        <taxon>Rosales</taxon>
        <taxon>Moraceae</taxon>
        <taxon>Moreae</taxon>
        <taxon>Morus</taxon>
    </lineage>
</organism>
<dbReference type="Proteomes" id="UP000030645">
    <property type="component" value="Unassembled WGS sequence"/>
</dbReference>
<reference evidence="2" key="1">
    <citation type="submission" date="2013-01" db="EMBL/GenBank/DDBJ databases">
        <title>Draft Genome Sequence of a Mulberry Tree, Morus notabilis C.K. Schneid.</title>
        <authorList>
            <person name="He N."/>
            <person name="Zhao S."/>
        </authorList>
    </citation>
    <scope>NUCLEOTIDE SEQUENCE</scope>
</reference>
<sequence length="163" mass="18216">MCNPLTRKWHALPEAPILRRIASKIINQTNTMEDVSGAFNDLSNVIKCKVNNNDPNMKIALSRLEKIQEICRASGALNESRNISGQNISAAAEIFQLQLKCLHCRGKLRAALPFFKPLGSVCALQRENTRCSGNSVEKQCFYEIIVLTLAINFAYLSANRLHN</sequence>
<dbReference type="eggNOG" id="KOG1459">
    <property type="taxonomic scope" value="Eukaryota"/>
</dbReference>
<dbReference type="AlphaFoldDB" id="W9S3F2"/>
<dbReference type="EMBL" id="KE346026">
    <property type="protein sequence ID" value="EXC24672.1"/>
    <property type="molecule type" value="Genomic_DNA"/>
</dbReference>
<accession>W9S3F2</accession>
<evidence type="ECO:0000313" key="2">
    <source>
        <dbReference type="Proteomes" id="UP000030645"/>
    </source>
</evidence>
<name>W9S3F2_9ROSA</name>
<protein>
    <submittedName>
        <fullName evidence="1">Uncharacterized protein</fullName>
    </submittedName>
</protein>